<dbReference type="Proteomes" id="UP000199309">
    <property type="component" value="Unassembled WGS sequence"/>
</dbReference>
<gene>
    <name evidence="2" type="ORF">SAMN05660299_01404</name>
</gene>
<proteinExistence type="predicted"/>
<dbReference type="RefSeq" id="WP_176762899.1">
    <property type="nucleotide sequence ID" value="NZ_FNHQ01000012.1"/>
</dbReference>
<keyword evidence="1" id="KW-0472">Membrane</keyword>
<dbReference type="PANTHER" id="PTHR43801">
    <property type="entry name" value="NUCLEOTIDE-BINDING PROTEIN-RELATED"/>
    <property type="match status" value="1"/>
</dbReference>
<evidence type="ECO:0000313" key="2">
    <source>
        <dbReference type="EMBL" id="SDM71283.1"/>
    </source>
</evidence>
<name>A0A1G9VGS7_9FIRM</name>
<dbReference type="STRING" id="349095.SAMN05660299_01404"/>
<organism evidence="2 3">
    <name type="scientific">Megasphaera paucivorans</name>
    <dbReference type="NCBI Taxonomy" id="349095"/>
    <lineage>
        <taxon>Bacteria</taxon>
        <taxon>Bacillati</taxon>
        <taxon>Bacillota</taxon>
        <taxon>Negativicutes</taxon>
        <taxon>Veillonellales</taxon>
        <taxon>Veillonellaceae</taxon>
        <taxon>Megasphaera</taxon>
    </lineage>
</organism>
<keyword evidence="1" id="KW-1133">Transmembrane helix</keyword>
<keyword evidence="1" id="KW-0812">Transmembrane</keyword>
<dbReference type="InterPro" id="IPR002829">
    <property type="entry name" value="DUF116"/>
</dbReference>
<reference evidence="2 3" key="1">
    <citation type="submission" date="2016-10" db="EMBL/GenBank/DDBJ databases">
        <authorList>
            <person name="de Groot N.N."/>
        </authorList>
    </citation>
    <scope>NUCLEOTIDE SEQUENCE [LARGE SCALE GENOMIC DNA]</scope>
    <source>
        <strain evidence="2 3">DSM 16981</strain>
    </source>
</reference>
<accession>A0A1G9VGS7</accession>
<feature type="transmembrane region" description="Helical" evidence="1">
    <location>
        <begin position="7"/>
        <end position="32"/>
    </location>
</feature>
<dbReference type="PANTHER" id="PTHR43801:SF1">
    <property type="entry name" value="POLYPRENYL SYNTHETASE"/>
    <property type="match status" value="1"/>
</dbReference>
<sequence>MNSYRSYAIFLYTAGTATACIAAVLFLCWKVLEPGLYIYIPILQPVIGIILFFAATCCIVLYGLLWIAAYTHFLQGKRLNHVFNLYLRIVYPLAKLLASNKKNVNEAYISFLNHLVLRCHFSIPPHHVLILAPHCLQWDQCPHKITRNINNCHMCGKCSIGKIRELAEKRNMHFSVATGGTLARQIVREYRPQAIVAIACERDLISGMQDVSPLPVLGLLNERPYGPCFNTTVDVEKLDKLLDIITGRKS</sequence>
<evidence type="ECO:0008006" key="4">
    <source>
        <dbReference type="Google" id="ProtNLM"/>
    </source>
</evidence>
<dbReference type="AlphaFoldDB" id="A0A1G9VGS7"/>
<keyword evidence="3" id="KW-1185">Reference proteome</keyword>
<feature type="transmembrane region" description="Helical" evidence="1">
    <location>
        <begin position="38"/>
        <end position="68"/>
    </location>
</feature>
<dbReference type="Pfam" id="PF01976">
    <property type="entry name" value="DUF116"/>
    <property type="match status" value="1"/>
</dbReference>
<dbReference type="EMBL" id="FNHQ01000012">
    <property type="protein sequence ID" value="SDM71283.1"/>
    <property type="molecule type" value="Genomic_DNA"/>
</dbReference>
<evidence type="ECO:0000313" key="3">
    <source>
        <dbReference type="Proteomes" id="UP000199309"/>
    </source>
</evidence>
<protein>
    <recommendedName>
        <fullName evidence="4">DUF116 domain-containing protein</fullName>
    </recommendedName>
</protein>
<dbReference type="PROSITE" id="PS51257">
    <property type="entry name" value="PROKAR_LIPOPROTEIN"/>
    <property type="match status" value="1"/>
</dbReference>
<evidence type="ECO:0000256" key="1">
    <source>
        <dbReference type="SAM" id="Phobius"/>
    </source>
</evidence>